<evidence type="ECO:0000313" key="3">
    <source>
        <dbReference type="EMBL" id="HCO23670.1"/>
    </source>
</evidence>
<dbReference type="InterPro" id="IPR022655">
    <property type="entry name" value="DUF1553"/>
</dbReference>
<feature type="region of interest" description="Disordered" evidence="1">
    <location>
        <begin position="19"/>
        <end position="43"/>
    </location>
</feature>
<comment type="caution">
    <text evidence="3">The sequence shown here is derived from an EMBL/GenBank/DDBJ whole genome shotgun (WGS) entry which is preliminary data.</text>
</comment>
<evidence type="ECO:0000256" key="1">
    <source>
        <dbReference type="SAM" id="MobiDB-lite"/>
    </source>
</evidence>
<proteinExistence type="predicted"/>
<feature type="domain" description="DUF1553" evidence="2">
    <location>
        <begin position="64"/>
        <end position="302"/>
    </location>
</feature>
<reference evidence="3 4" key="1">
    <citation type="journal article" date="2018" name="Nat. Biotechnol.">
        <title>A standardized bacterial taxonomy based on genome phylogeny substantially revises the tree of life.</title>
        <authorList>
            <person name="Parks D.H."/>
            <person name="Chuvochina M."/>
            <person name="Waite D.W."/>
            <person name="Rinke C."/>
            <person name="Skarshewski A."/>
            <person name="Chaumeil P.A."/>
            <person name="Hugenholtz P."/>
        </authorList>
    </citation>
    <scope>NUCLEOTIDE SEQUENCE [LARGE SCALE GENOMIC DNA]</scope>
    <source>
        <strain evidence="3">UBA9375</strain>
    </source>
</reference>
<dbReference type="PANTHER" id="PTHR35889:SF3">
    <property type="entry name" value="F-BOX DOMAIN-CONTAINING PROTEIN"/>
    <property type="match status" value="1"/>
</dbReference>
<organism evidence="3 4">
    <name type="scientific">Gimesia maris</name>
    <dbReference type="NCBI Taxonomy" id="122"/>
    <lineage>
        <taxon>Bacteria</taxon>
        <taxon>Pseudomonadati</taxon>
        <taxon>Planctomycetota</taxon>
        <taxon>Planctomycetia</taxon>
        <taxon>Planctomycetales</taxon>
        <taxon>Planctomycetaceae</taxon>
        <taxon>Gimesia</taxon>
    </lineage>
</organism>
<dbReference type="Pfam" id="PF07587">
    <property type="entry name" value="PSD1"/>
    <property type="match status" value="1"/>
</dbReference>
<dbReference type="AlphaFoldDB" id="A0A3D3R7T7"/>
<protein>
    <recommendedName>
        <fullName evidence="2">DUF1553 domain-containing protein</fullName>
    </recommendedName>
</protein>
<dbReference type="Proteomes" id="UP000263642">
    <property type="component" value="Unassembled WGS sequence"/>
</dbReference>
<dbReference type="EMBL" id="DQAY01000068">
    <property type="protein sequence ID" value="HCO23670.1"/>
    <property type="molecule type" value="Genomic_DNA"/>
</dbReference>
<dbReference type="PANTHER" id="PTHR35889">
    <property type="entry name" value="CYCLOINULO-OLIGOSACCHARIDE FRUCTANOTRANSFERASE-RELATED"/>
    <property type="match status" value="1"/>
</dbReference>
<name>A0A3D3R7T7_9PLAN</name>
<gene>
    <name evidence="3" type="ORF">DIT97_11660</name>
</gene>
<evidence type="ECO:0000259" key="2">
    <source>
        <dbReference type="Pfam" id="PF07587"/>
    </source>
</evidence>
<evidence type="ECO:0000313" key="4">
    <source>
        <dbReference type="Proteomes" id="UP000263642"/>
    </source>
</evidence>
<accession>A0A3D3R7T7</accession>
<sequence>MENAEAKKKKSVITKAKLRLKKAEQQHKTAQTALKKAETDSKAKLTTKYTPRKQPVYPRSSSGRRLAFARWLTDGKNPLTARVAMNHIWLRHFGQPIVPTVNEFGGNGRGPTHPALLDWLAAELVKQDWSMKEMHRLIVTSSTYRMAGTGSEENHKIDPDNKYYWKKSAMRMEGEIVRDNLIYIPGRLDPQLGGPDIDNTQAQDSVRKSIYLRHAHEKLVEFVQIFDGPSVTECYMRDMSVQPHQALAMANSKLTFQATEALTQKLLKQTSGKIDDFIQQAFLSILSRHPDAAEQKMCREFLSHTSESSDIKPSTDQFQQLVTVLFNHNDFVTIR</sequence>